<comment type="cofactor">
    <cofactor evidence="1">
        <name>[4Fe-4S] cluster</name>
        <dbReference type="ChEBI" id="CHEBI:49883"/>
    </cofactor>
</comment>
<dbReference type="PROSITE" id="PS51918">
    <property type="entry name" value="RADICAL_SAM"/>
    <property type="match status" value="1"/>
</dbReference>
<evidence type="ECO:0000313" key="10">
    <source>
        <dbReference type="EMBL" id="EFL51015.1"/>
    </source>
</evidence>
<dbReference type="STRING" id="596151.DesfrDRAFT_2174"/>
<evidence type="ECO:0000256" key="5">
    <source>
        <dbReference type="ARBA" id="ARBA00022723"/>
    </source>
</evidence>
<dbReference type="InterPro" id="IPR023404">
    <property type="entry name" value="rSAM_horseshoe"/>
</dbReference>
<dbReference type="InterPro" id="IPR058240">
    <property type="entry name" value="rSAM_sf"/>
</dbReference>
<dbReference type="GO" id="GO:0051539">
    <property type="term" value="F:4 iron, 4 sulfur cluster binding"/>
    <property type="evidence" value="ECO:0007669"/>
    <property type="project" value="UniProtKB-KW"/>
</dbReference>
<evidence type="ECO:0000256" key="6">
    <source>
        <dbReference type="ARBA" id="ARBA00023004"/>
    </source>
</evidence>
<name>E1JX50_SOLFR</name>
<accession>E1JX50</accession>
<keyword evidence="2" id="KW-0004">4Fe-4S</keyword>
<dbReference type="Gene3D" id="3.80.30.20">
    <property type="entry name" value="tm_1862 like domain"/>
    <property type="match status" value="1"/>
</dbReference>
<evidence type="ECO:0000256" key="1">
    <source>
        <dbReference type="ARBA" id="ARBA00001966"/>
    </source>
</evidence>
<dbReference type="InterPro" id="IPR038135">
    <property type="entry name" value="Methylthiotransferase_N_sf"/>
</dbReference>
<dbReference type="CDD" id="cd01335">
    <property type="entry name" value="Radical_SAM"/>
    <property type="match status" value="1"/>
</dbReference>
<dbReference type="AlphaFoldDB" id="E1JX50"/>
<keyword evidence="4" id="KW-0949">S-adenosyl-L-methionine</keyword>
<dbReference type="GO" id="GO:0035598">
    <property type="term" value="F:tRNA (N(6)-L-threonylcarbamoyladenosine(37)-C(2))-methylthiotransferase activity"/>
    <property type="evidence" value="ECO:0007669"/>
    <property type="project" value="TreeGrafter"/>
</dbReference>
<dbReference type="InterPro" id="IPR007197">
    <property type="entry name" value="rSAM"/>
</dbReference>
<dbReference type="SMART" id="SM00729">
    <property type="entry name" value="Elp3"/>
    <property type="match status" value="1"/>
</dbReference>
<protein>
    <submittedName>
        <fullName evidence="10">RNA modification enzyme, MiaB family</fullName>
    </submittedName>
</protein>
<organism evidence="10 11">
    <name type="scientific">Solidesulfovibrio fructosivorans JJ]</name>
    <dbReference type="NCBI Taxonomy" id="596151"/>
    <lineage>
        <taxon>Bacteria</taxon>
        <taxon>Pseudomonadati</taxon>
        <taxon>Thermodesulfobacteriota</taxon>
        <taxon>Desulfovibrionia</taxon>
        <taxon>Desulfovibrionales</taxon>
        <taxon>Desulfovibrionaceae</taxon>
        <taxon>Solidesulfovibrio</taxon>
    </lineage>
</organism>
<keyword evidence="3" id="KW-0808">Transferase</keyword>
<dbReference type="PROSITE" id="PS01278">
    <property type="entry name" value="MTTASE_RADICAL"/>
    <property type="match status" value="1"/>
</dbReference>
<sequence length="447" mass="47419">MRAGMPQFPFDDSKRFSLTTLGCKVNQYESRALAEAWEKAGLSRVDDPAAADVAVLVTCAVTARAEAESRRLARQLARQINPQARPGARAVVTGCAAVVAPDAFAALGVIVVPDKAGLARRPFGPDDAAPRADAVFPDLAVTGYDRARGLVKIQDGCSHGCSYCIVPSGRGASVSRPFPDILAEAIRLITAGHREIGLTGINLGHYGRDLEAPASFWDLLAALDDALAPRYGDTVRLRLGSLDPAMLTEEGLSVLAAARLVCPHLHISLQSADPEVLVAMGRRADDANRVSSFVDAIRIKWPTFGLGCDVLTGFPGESDAAFGRTRDFLSGLPLTYAHVFPYSRRPGTRAAAMAGQLSKAVKTERARELRELAAAKKAAFRERLSREARVVVALERHDPAVGTCGQYVDCRFDAPVAAPLGALVRARPVGRDGDLLLVAPLEAGAGA</sequence>
<dbReference type="InterPro" id="IPR005839">
    <property type="entry name" value="Methylthiotransferase"/>
</dbReference>
<comment type="caution">
    <text evidence="10">The sequence shown here is derived from an EMBL/GenBank/DDBJ whole genome shotgun (WGS) entry which is preliminary data.</text>
</comment>
<keyword evidence="7" id="KW-0411">Iron-sulfur</keyword>
<gene>
    <name evidence="10" type="ORF">DesfrDRAFT_2174</name>
</gene>
<dbReference type="eggNOG" id="COG0621">
    <property type="taxonomic scope" value="Bacteria"/>
</dbReference>
<evidence type="ECO:0000313" key="11">
    <source>
        <dbReference type="Proteomes" id="UP000006250"/>
    </source>
</evidence>
<evidence type="ECO:0000259" key="9">
    <source>
        <dbReference type="PROSITE" id="PS51918"/>
    </source>
</evidence>
<keyword evidence="5" id="KW-0479">Metal-binding</keyword>
<dbReference type="SFLD" id="SFLDS00029">
    <property type="entry name" value="Radical_SAM"/>
    <property type="match status" value="1"/>
</dbReference>
<evidence type="ECO:0000256" key="4">
    <source>
        <dbReference type="ARBA" id="ARBA00022691"/>
    </source>
</evidence>
<feature type="domain" description="MTTase N-terminal" evidence="8">
    <location>
        <begin position="14"/>
        <end position="130"/>
    </location>
</feature>
<dbReference type="Pfam" id="PF04055">
    <property type="entry name" value="Radical_SAM"/>
    <property type="match status" value="1"/>
</dbReference>
<dbReference type="Pfam" id="PF00919">
    <property type="entry name" value="UPF0004"/>
    <property type="match status" value="1"/>
</dbReference>
<dbReference type="SFLD" id="SFLDG01082">
    <property type="entry name" value="B12-binding_domain_containing"/>
    <property type="match status" value="1"/>
</dbReference>
<dbReference type="SUPFAM" id="SSF102114">
    <property type="entry name" value="Radical SAM enzymes"/>
    <property type="match status" value="1"/>
</dbReference>
<reference evidence="10 11" key="1">
    <citation type="submission" date="2010-08" db="EMBL/GenBank/DDBJ databases">
        <title>The draft genome of Desulfovibrio fructosovorans JJ.</title>
        <authorList>
            <consortium name="US DOE Joint Genome Institute (JGI-PGF)"/>
            <person name="Lucas S."/>
            <person name="Copeland A."/>
            <person name="Lapidus A."/>
            <person name="Cheng J.-F."/>
            <person name="Bruce D."/>
            <person name="Goodwin L."/>
            <person name="Pitluck S."/>
            <person name="Land M.L."/>
            <person name="Hauser L."/>
            <person name="Chang Y.-J."/>
            <person name="Jeffries C."/>
            <person name="Wall J.D."/>
            <person name="Stahl D.A."/>
            <person name="Arkin A.P."/>
            <person name="Dehal P."/>
            <person name="Stolyar S.M."/>
            <person name="Hazen T.C."/>
            <person name="Woyke T.J."/>
        </authorList>
    </citation>
    <scope>NUCLEOTIDE SEQUENCE [LARGE SCALE GENOMIC DNA]</scope>
    <source>
        <strain evidence="10 11">JJ</strain>
    </source>
</reference>
<dbReference type="Gene3D" id="3.40.50.12160">
    <property type="entry name" value="Methylthiotransferase, N-terminal domain"/>
    <property type="match status" value="1"/>
</dbReference>
<proteinExistence type="predicted"/>
<keyword evidence="6" id="KW-0408">Iron</keyword>
<dbReference type="OrthoDB" id="9805215at2"/>
<dbReference type="InterPro" id="IPR006638">
    <property type="entry name" value="Elp3/MiaA/NifB-like_rSAM"/>
</dbReference>
<dbReference type="InterPro" id="IPR013848">
    <property type="entry name" value="Methylthiotransferase_N"/>
</dbReference>
<evidence type="ECO:0000256" key="7">
    <source>
        <dbReference type="ARBA" id="ARBA00023014"/>
    </source>
</evidence>
<dbReference type="PANTHER" id="PTHR11918">
    <property type="entry name" value="RADICAL SAM PROTEINS"/>
    <property type="match status" value="1"/>
</dbReference>
<keyword evidence="11" id="KW-1185">Reference proteome</keyword>
<dbReference type="PANTHER" id="PTHR11918:SF45">
    <property type="entry name" value="THREONYLCARBAMOYLADENOSINE TRNA METHYLTHIOTRANSFERASE"/>
    <property type="match status" value="1"/>
</dbReference>
<dbReference type="GO" id="GO:0046872">
    <property type="term" value="F:metal ion binding"/>
    <property type="evidence" value="ECO:0007669"/>
    <property type="project" value="UniProtKB-KW"/>
</dbReference>
<dbReference type="PROSITE" id="PS51449">
    <property type="entry name" value="MTTASE_N"/>
    <property type="match status" value="1"/>
</dbReference>
<evidence type="ECO:0000256" key="3">
    <source>
        <dbReference type="ARBA" id="ARBA00022679"/>
    </source>
</evidence>
<evidence type="ECO:0000259" key="8">
    <source>
        <dbReference type="PROSITE" id="PS51449"/>
    </source>
</evidence>
<evidence type="ECO:0000256" key="2">
    <source>
        <dbReference type="ARBA" id="ARBA00022485"/>
    </source>
</evidence>
<dbReference type="EMBL" id="AECZ01000013">
    <property type="protein sequence ID" value="EFL51015.1"/>
    <property type="molecule type" value="Genomic_DNA"/>
</dbReference>
<feature type="domain" description="Radical SAM core" evidence="9">
    <location>
        <begin position="143"/>
        <end position="381"/>
    </location>
</feature>
<dbReference type="NCBIfam" id="TIGR00089">
    <property type="entry name" value="MiaB/RimO family radical SAM methylthiotransferase"/>
    <property type="match status" value="1"/>
</dbReference>
<dbReference type="InterPro" id="IPR020612">
    <property type="entry name" value="Methylthiotransferase_CS"/>
</dbReference>
<dbReference type="Proteomes" id="UP000006250">
    <property type="component" value="Unassembled WGS sequence"/>
</dbReference>